<organism evidence="1 2">
    <name type="scientific">Zea mays</name>
    <name type="common">Maize</name>
    <dbReference type="NCBI Taxonomy" id="4577"/>
    <lineage>
        <taxon>Eukaryota</taxon>
        <taxon>Viridiplantae</taxon>
        <taxon>Streptophyta</taxon>
        <taxon>Embryophyta</taxon>
        <taxon>Tracheophyta</taxon>
        <taxon>Spermatophyta</taxon>
        <taxon>Magnoliopsida</taxon>
        <taxon>Liliopsida</taxon>
        <taxon>Poales</taxon>
        <taxon>Poaceae</taxon>
        <taxon>PACMAD clade</taxon>
        <taxon>Panicoideae</taxon>
        <taxon>Andropogonodae</taxon>
        <taxon>Andropogoneae</taxon>
        <taxon>Tripsacinae</taxon>
        <taxon>Zea</taxon>
    </lineage>
</organism>
<dbReference type="Gramene" id="Zm00001eb028960_T001">
    <property type="protein sequence ID" value="Zm00001eb028960_P001"/>
    <property type="gene ID" value="Zm00001eb028960"/>
</dbReference>
<protein>
    <submittedName>
        <fullName evidence="1">Uncharacterized protein</fullName>
    </submittedName>
</protein>
<reference evidence="2" key="1">
    <citation type="submission" date="2015-12" db="EMBL/GenBank/DDBJ databases">
        <title>Update maize B73 reference genome by single molecule sequencing technologies.</title>
        <authorList>
            <consortium name="Maize Genome Sequencing Project"/>
            <person name="Ware D."/>
        </authorList>
    </citation>
    <scope>NUCLEOTIDE SEQUENCE [LARGE SCALE GENOMIC DNA]</scope>
    <source>
        <strain evidence="2">cv. B73</strain>
    </source>
</reference>
<dbReference type="AlphaFoldDB" id="A0A804LQP5"/>
<dbReference type="EnsemblPlants" id="Zm00001eb028960_T001">
    <property type="protein sequence ID" value="Zm00001eb028960_P001"/>
    <property type="gene ID" value="Zm00001eb028960"/>
</dbReference>
<reference evidence="1" key="3">
    <citation type="submission" date="2021-05" db="UniProtKB">
        <authorList>
            <consortium name="EnsemblPlants"/>
        </authorList>
    </citation>
    <scope>IDENTIFICATION</scope>
    <source>
        <strain evidence="1">cv. B73</strain>
    </source>
</reference>
<dbReference type="InParanoid" id="A0A804LQP5"/>
<dbReference type="Proteomes" id="UP000007305">
    <property type="component" value="Chromosome 1"/>
</dbReference>
<name>A0A804LQP5_MAIZE</name>
<accession>A0A804LQP5</accession>
<evidence type="ECO:0000313" key="2">
    <source>
        <dbReference type="Proteomes" id="UP000007305"/>
    </source>
</evidence>
<sequence length="224" mass="24208">MDAARDPPGAPVFPAVQLPFRLPWSPSSLSTAPRNSNSSSFPPSAPFCSMATRSLSMADAQVASSSARPLYLEQQEAAPLSPFPRSPTKSTRCRCSTKCAAPFLHGRELSLAATASQGQRVAASPWPWSATRSRALHVRCFAQQLRRLRAARCFVLRSEQPSTPAVCSLFCAAPISSSFTPETNPVFCGEKASRSTLVDVRSYVQIGIAIVLTNTDWVCLCTER</sequence>
<keyword evidence="2" id="KW-1185">Reference proteome</keyword>
<reference evidence="1" key="2">
    <citation type="submission" date="2019-07" db="EMBL/GenBank/DDBJ databases">
        <authorList>
            <person name="Seetharam A."/>
            <person name="Woodhouse M."/>
            <person name="Cannon E."/>
        </authorList>
    </citation>
    <scope>NUCLEOTIDE SEQUENCE [LARGE SCALE GENOMIC DNA]</scope>
    <source>
        <strain evidence="1">cv. B73</strain>
    </source>
</reference>
<evidence type="ECO:0000313" key="1">
    <source>
        <dbReference type="EnsemblPlants" id="Zm00001eb028960_P001"/>
    </source>
</evidence>
<proteinExistence type="predicted"/>